<proteinExistence type="predicted"/>
<accession>A0A6N3D729</accession>
<dbReference type="EMBL" id="CACRTO010000018">
    <property type="protein sequence ID" value="VYU21403.1"/>
    <property type="molecule type" value="Genomic_DNA"/>
</dbReference>
<dbReference type="InterPro" id="IPR027417">
    <property type="entry name" value="P-loop_NTPase"/>
</dbReference>
<gene>
    <name evidence="1" type="ORF">CTLFYP3_01775</name>
</gene>
<evidence type="ECO:0000313" key="1">
    <source>
        <dbReference type="EMBL" id="VYU21403.1"/>
    </source>
</evidence>
<organism evidence="1">
    <name type="scientific">Clostridium tertium</name>
    <dbReference type="NCBI Taxonomy" id="1559"/>
    <lineage>
        <taxon>Bacteria</taxon>
        <taxon>Bacillati</taxon>
        <taxon>Bacillota</taxon>
        <taxon>Clostridia</taxon>
        <taxon>Eubacteriales</taxon>
        <taxon>Clostridiaceae</taxon>
        <taxon>Clostridium</taxon>
    </lineage>
</organism>
<reference evidence="1" key="1">
    <citation type="submission" date="2019-11" db="EMBL/GenBank/DDBJ databases">
        <authorList>
            <person name="Feng L."/>
        </authorList>
    </citation>
    <scope>NUCLEOTIDE SEQUENCE</scope>
    <source>
        <strain evidence="1">CTertiumLFYP3</strain>
    </source>
</reference>
<sequence length="339" mass="40323">MLEDSRITNLKEFNYCTSKINKWYSKQSKLLTILTNPYNTSLIFLNIIKELIVEGKRILYVHNSYKCNEEIINELKNSNTNIKYSCDNNDSESNLIFVNFKSLKEVNGPFDLCIIDDISCYSTISKEGIREYIEYLYLFSKRIIIYSIERIVSMGTAFQLTDLIRNEVFVEPRIITTRVKLDEDMPYSLYDYLMWFKSNNRKVIIYVPNEEVIEKLYNYYTKELKIEDIQIIKHFKKDPTIKLENLYKNKRSIFIITNDVKEYSLKESNIDIVALFSEDKIYTYKKILYFCADVGKYLKDKKYGEVLLVGKDITEDMDMAKEMARGYNKKIWEKGLLNY</sequence>
<dbReference type="SUPFAM" id="SSF52540">
    <property type="entry name" value="P-loop containing nucleoside triphosphate hydrolases"/>
    <property type="match status" value="1"/>
</dbReference>
<dbReference type="AlphaFoldDB" id="A0A6N3D729"/>
<name>A0A6N3D729_9CLOT</name>
<dbReference type="RefSeq" id="WP_156626243.1">
    <property type="nucleotide sequence ID" value="NZ_CACRTO010000018.1"/>
</dbReference>
<protein>
    <recommendedName>
        <fullName evidence="2">Comf operon protein A, DNA transporter ATPase</fullName>
    </recommendedName>
</protein>
<evidence type="ECO:0008006" key="2">
    <source>
        <dbReference type="Google" id="ProtNLM"/>
    </source>
</evidence>